<keyword evidence="5" id="KW-0808">Transferase</keyword>
<keyword evidence="2" id="KW-0813">Transport</keyword>
<dbReference type="InterPro" id="IPR036667">
    <property type="entry name" value="PTS_IIB_sorbose-sp_sf"/>
</dbReference>
<reference evidence="9" key="1">
    <citation type="submission" date="2020-06" db="EMBL/GenBank/DDBJ databases">
        <title>Characterization of fructooligosaccharide metabolism and fructooligosaccharide-degrading enzymes in human commensal butyrate producers.</title>
        <authorList>
            <person name="Tanno H."/>
            <person name="Fujii T."/>
            <person name="Hirano K."/>
            <person name="Maeno S."/>
            <person name="Tonozuka T."/>
            <person name="Sakamoto M."/>
            <person name="Ohkuma M."/>
            <person name="Tochio T."/>
            <person name="Endo A."/>
        </authorList>
    </citation>
    <scope>NUCLEOTIDE SEQUENCE</scope>
    <source>
        <strain evidence="9">JCM 17466</strain>
    </source>
</reference>
<keyword evidence="3" id="KW-0963">Cytoplasm</keyword>
<dbReference type="AlphaFoldDB" id="A0A916Q6Y0"/>
<dbReference type="InterPro" id="IPR004720">
    <property type="entry name" value="PTS_IIB_sorbose-sp"/>
</dbReference>
<evidence type="ECO:0000256" key="7">
    <source>
        <dbReference type="ARBA" id="ARBA00022777"/>
    </source>
</evidence>
<evidence type="ECO:0000313" key="10">
    <source>
        <dbReference type="Proteomes" id="UP000613208"/>
    </source>
</evidence>
<keyword evidence="10" id="KW-1185">Reference proteome</keyword>
<comment type="subcellular location">
    <subcellularLocation>
        <location evidence="1">Cytoplasm</location>
    </subcellularLocation>
</comment>
<organism evidence="9 10">
    <name type="scientific">Anaerostipes butyraticus</name>
    <dbReference type="NCBI Taxonomy" id="645466"/>
    <lineage>
        <taxon>Bacteria</taxon>
        <taxon>Bacillati</taxon>
        <taxon>Bacillota</taxon>
        <taxon>Clostridia</taxon>
        <taxon>Lachnospirales</taxon>
        <taxon>Lachnospiraceae</taxon>
        <taxon>Anaerostipes</taxon>
    </lineage>
</organism>
<evidence type="ECO:0000259" key="8">
    <source>
        <dbReference type="PROSITE" id="PS51101"/>
    </source>
</evidence>
<evidence type="ECO:0000256" key="1">
    <source>
        <dbReference type="ARBA" id="ARBA00004496"/>
    </source>
</evidence>
<gene>
    <name evidence="9" type="ORF">ANBU17_18140</name>
</gene>
<dbReference type="Pfam" id="PF03830">
    <property type="entry name" value="PTSIIB_sorb"/>
    <property type="match status" value="1"/>
</dbReference>
<evidence type="ECO:0000256" key="6">
    <source>
        <dbReference type="ARBA" id="ARBA00022683"/>
    </source>
</evidence>
<name>A0A916Q6Y0_9FIRM</name>
<proteinExistence type="predicted"/>
<sequence length="166" mass="19041">MAKQLAVRVDDRLIHGQVVTQWVKVFKAQKIVVIDNNVAKDKMQKNILKFAAPPEMKVSIFSVDKAVEVWNKNQFGNMNVFVLFKDVKQIKELEEKGLKFNEITIGNMSVVGDRKLIYKSTGFTEEEAQALFDLQKDGVKIYFQTQPTDRKESLDIMTKVFPNLDA</sequence>
<dbReference type="PROSITE" id="PS51101">
    <property type="entry name" value="PTS_EIIB_TYPE_4"/>
    <property type="match status" value="1"/>
</dbReference>
<comment type="caution">
    <text evidence="9">The sequence shown here is derived from an EMBL/GenBank/DDBJ whole genome shotgun (WGS) entry which is preliminary data.</text>
</comment>
<evidence type="ECO:0000256" key="4">
    <source>
        <dbReference type="ARBA" id="ARBA00022597"/>
    </source>
</evidence>
<accession>A0A916Q6Y0</accession>
<keyword evidence="7" id="KW-0418">Kinase</keyword>
<dbReference type="RefSeq" id="WP_201311175.1">
    <property type="nucleotide sequence ID" value="NZ_BLYI01000042.1"/>
</dbReference>
<keyword evidence="6" id="KW-0598">Phosphotransferase system</keyword>
<evidence type="ECO:0000256" key="2">
    <source>
        <dbReference type="ARBA" id="ARBA00022448"/>
    </source>
</evidence>
<dbReference type="SUPFAM" id="SSF52728">
    <property type="entry name" value="PTS IIb component"/>
    <property type="match status" value="1"/>
</dbReference>
<evidence type="ECO:0000256" key="3">
    <source>
        <dbReference type="ARBA" id="ARBA00022490"/>
    </source>
</evidence>
<dbReference type="GO" id="GO:0009401">
    <property type="term" value="P:phosphoenolpyruvate-dependent sugar phosphotransferase system"/>
    <property type="evidence" value="ECO:0007669"/>
    <property type="project" value="UniProtKB-KW"/>
</dbReference>
<dbReference type="GO" id="GO:0008982">
    <property type="term" value="F:protein-N(PI)-phosphohistidine-sugar phosphotransferase activity"/>
    <property type="evidence" value="ECO:0007669"/>
    <property type="project" value="InterPro"/>
</dbReference>
<dbReference type="Gene3D" id="3.40.35.10">
    <property type="entry name" value="Phosphotransferase system, sorbose subfamily IIB component"/>
    <property type="match status" value="1"/>
</dbReference>
<dbReference type="GO" id="GO:0005737">
    <property type="term" value="C:cytoplasm"/>
    <property type="evidence" value="ECO:0007669"/>
    <property type="project" value="UniProtKB-SubCell"/>
</dbReference>
<evidence type="ECO:0000313" key="9">
    <source>
        <dbReference type="EMBL" id="GFO85467.1"/>
    </source>
</evidence>
<dbReference type="GO" id="GO:0016301">
    <property type="term" value="F:kinase activity"/>
    <property type="evidence" value="ECO:0007669"/>
    <property type="project" value="UniProtKB-KW"/>
</dbReference>
<dbReference type="Proteomes" id="UP000613208">
    <property type="component" value="Unassembled WGS sequence"/>
</dbReference>
<evidence type="ECO:0000256" key="5">
    <source>
        <dbReference type="ARBA" id="ARBA00022679"/>
    </source>
</evidence>
<keyword evidence="4 9" id="KW-0762">Sugar transport</keyword>
<feature type="domain" description="PTS EIIB type-4" evidence="8">
    <location>
        <begin position="1"/>
        <end position="165"/>
    </location>
</feature>
<protein>
    <submittedName>
        <fullName evidence="9">PTS sugar transporter</fullName>
    </submittedName>
</protein>
<dbReference type="EMBL" id="BLYI01000042">
    <property type="protein sequence ID" value="GFO85467.1"/>
    <property type="molecule type" value="Genomic_DNA"/>
</dbReference>